<dbReference type="GO" id="GO:0032543">
    <property type="term" value="P:mitochondrial translation"/>
    <property type="evidence" value="ECO:0007669"/>
    <property type="project" value="TreeGrafter"/>
</dbReference>
<protein>
    <recommendedName>
        <fullName evidence="8">30S ribosomal protein S16</fullName>
    </recommendedName>
</protein>
<evidence type="ECO:0000256" key="5">
    <source>
        <dbReference type="SAM" id="MobiDB-lite"/>
    </source>
</evidence>
<dbReference type="HAMAP" id="MF_00385">
    <property type="entry name" value="Ribosomal_bS16"/>
    <property type="match status" value="1"/>
</dbReference>
<dbReference type="NCBIfam" id="TIGR00002">
    <property type="entry name" value="S16"/>
    <property type="match status" value="1"/>
</dbReference>
<dbReference type="Pfam" id="PF00886">
    <property type="entry name" value="Ribosomal_S16"/>
    <property type="match status" value="1"/>
</dbReference>
<dbReference type="Proteomes" id="UP001141552">
    <property type="component" value="Unassembled WGS sequence"/>
</dbReference>
<evidence type="ECO:0000313" key="7">
    <source>
        <dbReference type="Proteomes" id="UP001141552"/>
    </source>
</evidence>
<dbReference type="GO" id="GO:0005739">
    <property type="term" value="C:mitochondrion"/>
    <property type="evidence" value="ECO:0007669"/>
    <property type="project" value="GOC"/>
</dbReference>
<dbReference type="GO" id="GO:0009507">
    <property type="term" value="C:chloroplast"/>
    <property type="evidence" value="ECO:0007669"/>
    <property type="project" value="UniProtKB-SubCell"/>
</dbReference>
<feature type="compositionally biased region" description="Acidic residues" evidence="5">
    <location>
        <begin position="106"/>
        <end position="119"/>
    </location>
</feature>
<evidence type="ECO:0000256" key="1">
    <source>
        <dbReference type="ARBA" id="ARBA00004229"/>
    </source>
</evidence>
<evidence type="ECO:0008006" key="8">
    <source>
        <dbReference type="Google" id="ProtNLM"/>
    </source>
</evidence>
<dbReference type="AlphaFoldDB" id="A0A9Q0FNM7"/>
<dbReference type="GO" id="GO:0003735">
    <property type="term" value="F:structural constituent of ribosome"/>
    <property type="evidence" value="ECO:0007669"/>
    <property type="project" value="InterPro"/>
</dbReference>
<accession>A0A9Q0FNM7</accession>
<dbReference type="OrthoDB" id="407221at2759"/>
<dbReference type="Gene3D" id="3.30.1320.10">
    <property type="match status" value="1"/>
</dbReference>
<dbReference type="PANTHER" id="PTHR12919">
    <property type="entry name" value="30S RIBOSOMAL PROTEIN S16"/>
    <property type="match status" value="1"/>
</dbReference>
<dbReference type="PANTHER" id="PTHR12919:SF39">
    <property type="entry name" value="SMALL RIBOSOMAL SUBUNIT PROTEIN BS16M_BS16C"/>
    <property type="match status" value="1"/>
</dbReference>
<keyword evidence="3" id="KW-0689">Ribosomal protein</keyword>
<feature type="region of interest" description="Disordered" evidence="5">
    <location>
        <begin position="94"/>
        <end position="119"/>
    </location>
</feature>
<proteinExistence type="inferred from homology"/>
<name>A0A9Q0FNM7_9ROSI</name>
<gene>
    <name evidence="6" type="ORF">Tsubulata_036768</name>
</gene>
<keyword evidence="4" id="KW-0687">Ribonucleoprotein</keyword>
<sequence length="119" mass="13115">MVVKLRLQRVGRYKSPFYRVVSIDSRQPRNGPYIQYLGHYNPLAADDDPKRLVLKVDLIKYWLSVGAQPSDPVRGILLKNGILKLPNMVVDGTKKGPGDAALEAGDPSEEAEGDEAVAQ</sequence>
<reference evidence="6" key="1">
    <citation type="submission" date="2022-02" db="EMBL/GenBank/DDBJ databases">
        <authorList>
            <person name="Henning P.M."/>
            <person name="McCubbin A.G."/>
            <person name="Shore J.S."/>
        </authorList>
    </citation>
    <scope>NUCLEOTIDE SEQUENCE</scope>
    <source>
        <strain evidence="6">F60SS</strain>
        <tissue evidence="6">Leaves</tissue>
    </source>
</reference>
<dbReference type="GO" id="GO:0015935">
    <property type="term" value="C:small ribosomal subunit"/>
    <property type="evidence" value="ECO:0007669"/>
    <property type="project" value="TreeGrafter"/>
</dbReference>
<dbReference type="InterPro" id="IPR000307">
    <property type="entry name" value="Ribosomal_bS16"/>
</dbReference>
<keyword evidence="7" id="KW-1185">Reference proteome</keyword>
<evidence type="ECO:0000313" key="6">
    <source>
        <dbReference type="EMBL" id="KAJ4834873.1"/>
    </source>
</evidence>
<dbReference type="EMBL" id="JAKUCV010004597">
    <property type="protein sequence ID" value="KAJ4834873.1"/>
    <property type="molecule type" value="Genomic_DNA"/>
</dbReference>
<comment type="caution">
    <text evidence="6">The sequence shown here is derived from an EMBL/GenBank/DDBJ whole genome shotgun (WGS) entry which is preliminary data.</text>
</comment>
<dbReference type="SUPFAM" id="SSF54565">
    <property type="entry name" value="Ribosomal protein S16"/>
    <property type="match status" value="1"/>
</dbReference>
<reference evidence="6" key="2">
    <citation type="journal article" date="2023" name="Plants (Basel)">
        <title>Annotation of the Turnera subulata (Passifloraceae) Draft Genome Reveals the S-Locus Evolved after the Divergence of Turneroideae from Passifloroideae in a Stepwise Manner.</title>
        <authorList>
            <person name="Henning P.M."/>
            <person name="Roalson E.H."/>
            <person name="Mir W."/>
            <person name="McCubbin A.G."/>
            <person name="Shore J.S."/>
        </authorList>
    </citation>
    <scope>NUCLEOTIDE SEQUENCE</scope>
    <source>
        <strain evidence="6">F60SS</strain>
    </source>
</reference>
<organism evidence="6 7">
    <name type="scientific">Turnera subulata</name>
    <dbReference type="NCBI Taxonomy" id="218843"/>
    <lineage>
        <taxon>Eukaryota</taxon>
        <taxon>Viridiplantae</taxon>
        <taxon>Streptophyta</taxon>
        <taxon>Embryophyta</taxon>
        <taxon>Tracheophyta</taxon>
        <taxon>Spermatophyta</taxon>
        <taxon>Magnoliopsida</taxon>
        <taxon>eudicotyledons</taxon>
        <taxon>Gunneridae</taxon>
        <taxon>Pentapetalae</taxon>
        <taxon>rosids</taxon>
        <taxon>fabids</taxon>
        <taxon>Malpighiales</taxon>
        <taxon>Passifloraceae</taxon>
        <taxon>Turnera</taxon>
    </lineage>
</organism>
<comment type="subcellular location">
    <subcellularLocation>
        <location evidence="1">Plastid</location>
        <location evidence="1">Chloroplast</location>
    </subcellularLocation>
</comment>
<dbReference type="InterPro" id="IPR023803">
    <property type="entry name" value="Ribosomal_bS16_dom_sf"/>
</dbReference>
<comment type="similarity">
    <text evidence="2">Belongs to the bacterial ribosomal protein bS16 family.</text>
</comment>
<evidence type="ECO:0000256" key="3">
    <source>
        <dbReference type="ARBA" id="ARBA00022980"/>
    </source>
</evidence>
<evidence type="ECO:0000256" key="4">
    <source>
        <dbReference type="ARBA" id="ARBA00023274"/>
    </source>
</evidence>
<evidence type="ECO:0000256" key="2">
    <source>
        <dbReference type="ARBA" id="ARBA00006668"/>
    </source>
</evidence>